<protein>
    <submittedName>
        <fullName evidence="1">Uncharacterized protein</fullName>
    </submittedName>
</protein>
<reference evidence="2" key="1">
    <citation type="submission" date="2016-11" db="EMBL/GenBank/DDBJ databases">
        <authorList>
            <person name="Varghese N."/>
            <person name="Submissions S."/>
        </authorList>
    </citation>
    <scope>NUCLEOTIDE SEQUENCE [LARGE SCALE GENOMIC DNA]</scope>
    <source>
        <strain evidence="2">YR203</strain>
    </source>
</reference>
<dbReference type="RefSeq" id="WP_139259840.1">
    <property type="nucleotide sequence ID" value="NZ_FQVE01000002.1"/>
</dbReference>
<name>A0A1M4ZLA8_9FLAO</name>
<organism evidence="1 2">
    <name type="scientific">Chryseobacterium vrystaatense</name>
    <dbReference type="NCBI Taxonomy" id="307480"/>
    <lineage>
        <taxon>Bacteria</taxon>
        <taxon>Pseudomonadati</taxon>
        <taxon>Bacteroidota</taxon>
        <taxon>Flavobacteriia</taxon>
        <taxon>Flavobacteriales</taxon>
        <taxon>Weeksellaceae</taxon>
        <taxon>Chryseobacterium group</taxon>
        <taxon>Chryseobacterium</taxon>
    </lineage>
</organism>
<dbReference type="Proteomes" id="UP000184108">
    <property type="component" value="Unassembled WGS sequence"/>
</dbReference>
<evidence type="ECO:0000313" key="1">
    <source>
        <dbReference type="EMBL" id="SHF18870.1"/>
    </source>
</evidence>
<accession>A0A1M4ZLA8</accession>
<sequence>MQKFWYHSPVRFYKTMEELEDMTNPQNTQFFGHKKPYPLEYDSYHRILIPNYENEVPEGAELLLWIVGEEEEIVPCEFGTFENKLVRVTFICKEFLTGHFEIRTTAGQVLYYSNCIQFIDSTDGYGRKHIRIATKHTYNRNMFSYDQQQFDWMITNLPGYCLGQFSIDEEIDTGTAGDLEMSVNNDAWVEESVNYQFEIEGDNNVLTFISVHSVNNDFYIDGTKRTRKEKAEVEDLSAAVTFKFSNQKDVNGLNILLDEGEIFDDVMKYALSNDRRTYIYAIDNEIGIEVKR</sequence>
<dbReference type="AlphaFoldDB" id="A0A1M4ZLA8"/>
<evidence type="ECO:0000313" key="2">
    <source>
        <dbReference type="Proteomes" id="UP000184108"/>
    </source>
</evidence>
<gene>
    <name evidence="1" type="ORF">SAMN02787073_1635</name>
</gene>
<proteinExistence type="predicted"/>
<dbReference type="EMBL" id="FQVE01000002">
    <property type="protein sequence ID" value="SHF18870.1"/>
    <property type="molecule type" value="Genomic_DNA"/>
</dbReference>